<sequence length="264" mass="28499">MSEVNVMQRAEKQQFDSMIDVKENTQDERVSSVLDPYTEEAERLKGFAGPKVQVKILLMNSQNHVFVFEPETTIGRVKESIWHLWPSGWITDPARPPSPAYFRLLYMGKMLTDEQTLSSSYTASPRKSFTEEGLNMKVAPAVTIIHLSVRTIPPEEETVKKSLLGFSLRPSMRGRGSSANVPTANTAINPNNNVLAPIVPFATPTPAAASAGSAALPVTSRTVPTPSQATNNVTTIRTRSRGAAVDDGTHGASSGGGGCKCVIM</sequence>
<accession>A0ACC2VMH9</accession>
<evidence type="ECO:0000313" key="2">
    <source>
        <dbReference type="Proteomes" id="UP001227268"/>
    </source>
</evidence>
<reference evidence="1" key="1">
    <citation type="submission" date="2023-04" db="EMBL/GenBank/DDBJ databases">
        <title>Draft Genome sequencing of Naganishia species isolated from polar environments using Oxford Nanopore Technology.</title>
        <authorList>
            <person name="Leo P."/>
            <person name="Venkateswaran K."/>
        </authorList>
    </citation>
    <scope>NUCLEOTIDE SEQUENCE</scope>
    <source>
        <strain evidence="1">MNA-CCFEE 5423</strain>
    </source>
</reference>
<keyword evidence="2" id="KW-1185">Reference proteome</keyword>
<protein>
    <submittedName>
        <fullName evidence="1">Uncharacterized protein</fullName>
    </submittedName>
</protein>
<name>A0ACC2VMH9_9TREE</name>
<gene>
    <name evidence="1" type="ORF">QFC21_003673</name>
</gene>
<dbReference type="Proteomes" id="UP001227268">
    <property type="component" value="Unassembled WGS sequence"/>
</dbReference>
<dbReference type="EMBL" id="JASBWT010000011">
    <property type="protein sequence ID" value="KAJ9100629.1"/>
    <property type="molecule type" value="Genomic_DNA"/>
</dbReference>
<evidence type="ECO:0000313" key="1">
    <source>
        <dbReference type="EMBL" id="KAJ9100629.1"/>
    </source>
</evidence>
<comment type="caution">
    <text evidence="1">The sequence shown here is derived from an EMBL/GenBank/DDBJ whole genome shotgun (WGS) entry which is preliminary data.</text>
</comment>
<organism evidence="1 2">
    <name type="scientific">Naganishia friedmannii</name>
    <dbReference type="NCBI Taxonomy" id="89922"/>
    <lineage>
        <taxon>Eukaryota</taxon>
        <taxon>Fungi</taxon>
        <taxon>Dikarya</taxon>
        <taxon>Basidiomycota</taxon>
        <taxon>Agaricomycotina</taxon>
        <taxon>Tremellomycetes</taxon>
        <taxon>Filobasidiales</taxon>
        <taxon>Filobasidiaceae</taxon>
        <taxon>Naganishia</taxon>
    </lineage>
</organism>
<proteinExistence type="predicted"/>